<dbReference type="RefSeq" id="WP_184116849.1">
    <property type="nucleotide sequence ID" value="NZ_JACHNY010000012.1"/>
</dbReference>
<accession>A0A7W7EZT3</accession>
<reference evidence="3 4" key="1">
    <citation type="submission" date="2020-08" db="EMBL/GenBank/DDBJ databases">
        <title>Genomic Encyclopedia of Type Strains, Phase IV (KMG-IV): sequencing the most valuable type-strain genomes for metagenomic binning, comparative biology and taxonomic classification.</title>
        <authorList>
            <person name="Goeker M."/>
        </authorList>
    </citation>
    <scope>NUCLEOTIDE SEQUENCE [LARGE SCALE GENOMIC DNA]</scope>
    <source>
        <strain evidence="3 4">DSM 15867</strain>
    </source>
</reference>
<protein>
    <submittedName>
        <fullName evidence="3">Pimeloyl-ACP methyl ester carboxylesterase</fullName>
    </submittedName>
</protein>
<feature type="domain" description="AB hydrolase-1" evidence="2">
    <location>
        <begin position="32"/>
        <end position="269"/>
    </location>
</feature>
<dbReference type="AlphaFoldDB" id="A0A7W7EZT3"/>
<evidence type="ECO:0000256" key="1">
    <source>
        <dbReference type="ARBA" id="ARBA00022801"/>
    </source>
</evidence>
<evidence type="ECO:0000313" key="3">
    <source>
        <dbReference type="EMBL" id="MBB4619591.1"/>
    </source>
</evidence>
<dbReference type="Gene3D" id="3.40.50.1820">
    <property type="entry name" value="alpha/beta hydrolase"/>
    <property type="match status" value="1"/>
</dbReference>
<organism evidence="3 4">
    <name type="scientific">Sphingomonas abaci</name>
    <dbReference type="NCBI Taxonomy" id="237611"/>
    <lineage>
        <taxon>Bacteria</taxon>
        <taxon>Pseudomonadati</taxon>
        <taxon>Pseudomonadota</taxon>
        <taxon>Alphaproteobacteria</taxon>
        <taxon>Sphingomonadales</taxon>
        <taxon>Sphingomonadaceae</taxon>
        <taxon>Sphingomonas</taxon>
    </lineage>
</organism>
<dbReference type="GO" id="GO:0016787">
    <property type="term" value="F:hydrolase activity"/>
    <property type="evidence" value="ECO:0007669"/>
    <property type="project" value="UniProtKB-KW"/>
</dbReference>
<gene>
    <name evidence="3" type="ORF">GGQ96_003750</name>
</gene>
<dbReference type="Proteomes" id="UP000574769">
    <property type="component" value="Unassembled WGS sequence"/>
</dbReference>
<comment type="caution">
    <text evidence="3">The sequence shown here is derived from an EMBL/GenBank/DDBJ whole genome shotgun (WGS) entry which is preliminary data.</text>
</comment>
<proteinExistence type="predicted"/>
<dbReference type="PANTHER" id="PTHR43329">
    <property type="entry name" value="EPOXIDE HYDROLASE"/>
    <property type="match status" value="1"/>
</dbReference>
<dbReference type="SUPFAM" id="SSF53474">
    <property type="entry name" value="alpha/beta-Hydrolases"/>
    <property type="match status" value="1"/>
</dbReference>
<dbReference type="InterPro" id="IPR000073">
    <property type="entry name" value="AB_hydrolase_1"/>
</dbReference>
<keyword evidence="1" id="KW-0378">Hydrolase</keyword>
<dbReference type="InterPro" id="IPR000639">
    <property type="entry name" value="Epox_hydrolase-like"/>
</dbReference>
<keyword evidence="4" id="KW-1185">Reference proteome</keyword>
<dbReference type="InterPro" id="IPR029058">
    <property type="entry name" value="AB_hydrolase_fold"/>
</dbReference>
<dbReference type="PRINTS" id="PR00412">
    <property type="entry name" value="EPOXHYDRLASE"/>
</dbReference>
<evidence type="ECO:0000259" key="2">
    <source>
        <dbReference type="Pfam" id="PF00561"/>
    </source>
</evidence>
<dbReference type="Pfam" id="PF00561">
    <property type="entry name" value="Abhydrolase_1"/>
    <property type="match status" value="1"/>
</dbReference>
<name>A0A7W7EZT3_9SPHN</name>
<sequence length="289" mass="32395">MLIHDLQTAPLPFSVRGMRFDAITCGPEDGELVLFLHGFPEFADAWVDIIAAVSRAGFRAVAFDQRGYSPGARPLGVDSYRTSELIDDALAVADALGAQRFHLVSHDWGGIVAWKLAAAHRERLLSLTVLSTPHVDALLDARRTDPDQRRKSRYISLFRMPFHIAERLLLRKNAAALRRAYRGKLPSERLETYVRRLEVPGALTAGLNWYRALDLHAITGPVQVPTLFIWGSEDQALGRRAAEATKDFVLSDYRFLPLQGASHWLLEEAADRVSEALVPHLRRWRCGSP</sequence>
<evidence type="ECO:0000313" key="4">
    <source>
        <dbReference type="Proteomes" id="UP000574769"/>
    </source>
</evidence>
<dbReference type="EMBL" id="JACHNY010000012">
    <property type="protein sequence ID" value="MBB4619591.1"/>
    <property type="molecule type" value="Genomic_DNA"/>
</dbReference>